<evidence type="ECO:0000256" key="12">
    <source>
        <dbReference type="RuleBase" id="RU361205"/>
    </source>
</evidence>
<dbReference type="InParanoid" id="A0A1M6KMZ9"/>
<dbReference type="InterPro" id="IPR045031">
    <property type="entry name" value="DHP_synth-like"/>
</dbReference>
<dbReference type="EC" id="2.5.1.15" evidence="5 12"/>
<dbReference type="OrthoDB" id="9811744at2"/>
<evidence type="ECO:0000256" key="1">
    <source>
        <dbReference type="ARBA" id="ARBA00000012"/>
    </source>
</evidence>
<keyword evidence="15" id="KW-1185">Reference proteome</keyword>
<protein>
    <recommendedName>
        <fullName evidence="6 12">Dihydropteroate synthase</fullName>
        <shortName evidence="12">DHPS</shortName>
        <ecNumber evidence="5 12">2.5.1.15</ecNumber>
    </recommendedName>
    <alternativeName>
        <fullName evidence="11 12">Dihydropteroate pyrophosphorylase</fullName>
    </alternativeName>
</protein>
<evidence type="ECO:0000256" key="11">
    <source>
        <dbReference type="ARBA" id="ARBA00030193"/>
    </source>
</evidence>
<dbReference type="Gene3D" id="3.20.20.20">
    <property type="entry name" value="Dihydropteroate synthase-like"/>
    <property type="match status" value="1"/>
</dbReference>
<comment type="catalytic activity">
    <reaction evidence="1">
        <text>(7,8-dihydropterin-6-yl)methyl diphosphate + 4-aminobenzoate = 7,8-dihydropteroate + diphosphate</text>
        <dbReference type="Rhea" id="RHEA:19949"/>
        <dbReference type="ChEBI" id="CHEBI:17836"/>
        <dbReference type="ChEBI" id="CHEBI:17839"/>
        <dbReference type="ChEBI" id="CHEBI:33019"/>
        <dbReference type="ChEBI" id="CHEBI:72950"/>
        <dbReference type="EC" id="2.5.1.15"/>
    </reaction>
</comment>
<evidence type="ECO:0000256" key="8">
    <source>
        <dbReference type="ARBA" id="ARBA00022723"/>
    </source>
</evidence>
<evidence type="ECO:0000259" key="13">
    <source>
        <dbReference type="PROSITE" id="PS50972"/>
    </source>
</evidence>
<dbReference type="PANTHER" id="PTHR20941">
    <property type="entry name" value="FOLATE SYNTHESIS PROTEINS"/>
    <property type="match status" value="1"/>
</dbReference>
<keyword evidence="8 12" id="KW-0479">Metal-binding</keyword>
<dbReference type="RefSeq" id="WP_143183760.1">
    <property type="nucleotide sequence ID" value="NZ_FQYR01000004.1"/>
</dbReference>
<dbReference type="FunFam" id="3.20.20.20:FF:000006">
    <property type="entry name" value="Dihydropteroate synthase"/>
    <property type="match status" value="1"/>
</dbReference>
<dbReference type="AlphaFoldDB" id="A0A1M6KMZ9"/>
<evidence type="ECO:0000256" key="2">
    <source>
        <dbReference type="ARBA" id="ARBA00001946"/>
    </source>
</evidence>
<dbReference type="Proteomes" id="UP000184510">
    <property type="component" value="Unassembled WGS sequence"/>
</dbReference>
<dbReference type="NCBIfam" id="TIGR01496">
    <property type="entry name" value="DHPS"/>
    <property type="match status" value="1"/>
</dbReference>
<evidence type="ECO:0000256" key="3">
    <source>
        <dbReference type="ARBA" id="ARBA00004763"/>
    </source>
</evidence>
<keyword evidence="10 12" id="KW-0289">Folate biosynthesis</keyword>
<evidence type="ECO:0000313" key="14">
    <source>
        <dbReference type="EMBL" id="SHJ60333.1"/>
    </source>
</evidence>
<dbReference type="SUPFAM" id="SSF51717">
    <property type="entry name" value="Dihydropteroate synthetase-like"/>
    <property type="match status" value="1"/>
</dbReference>
<feature type="domain" description="Pterin-binding" evidence="13">
    <location>
        <begin position="16"/>
        <end position="270"/>
    </location>
</feature>
<dbReference type="PANTHER" id="PTHR20941:SF1">
    <property type="entry name" value="FOLIC ACID SYNTHESIS PROTEIN FOL1"/>
    <property type="match status" value="1"/>
</dbReference>
<evidence type="ECO:0000256" key="6">
    <source>
        <dbReference type="ARBA" id="ARBA00016919"/>
    </source>
</evidence>
<dbReference type="GO" id="GO:0046872">
    <property type="term" value="F:metal ion binding"/>
    <property type="evidence" value="ECO:0007669"/>
    <property type="project" value="UniProtKB-KW"/>
</dbReference>
<organism evidence="14 15">
    <name type="scientific">Rubritalea squalenifaciens DSM 18772</name>
    <dbReference type="NCBI Taxonomy" id="1123071"/>
    <lineage>
        <taxon>Bacteria</taxon>
        <taxon>Pseudomonadati</taxon>
        <taxon>Verrucomicrobiota</taxon>
        <taxon>Verrucomicrobiia</taxon>
        <taxon>Verrucomicrobiales</taxon>
        <taxon>Rubritaleaceae</taxon>
        <taxon>Rubritalea</taxon>
    </lineage>
</organism>
<dbReference type="GO" id="GO:0046654">
    <property type="term" value="P:tetrahydrofolate biosynthetic process"/>
    <property type="evidence" value="ECO:0007669"/>
    <property type="project" value="UniProtKB-UniPathway"/>
</dbReference>
<name>A0A1M6KMZ9_9BACT</name>
<dbReference type="InterPro" id="IPR011005">
    <property type="entry name" value="Dihydropteroate_synth-like_sf"/>
</dbReference>
<dbReference type="GO" id="GO:0046656">
    <property type="term" value="P:folic acid biosynthetic process"/>
    <property type="evidence" value="ECO:0007669"/>
    <property type="project" value="UniProtKB-KW"/>
</dbReference>
<dbReference type="Pfam" id="PF00809">
    <property type="entry name" value="Pterin_bind"/>
    <property type="match status" value="1"/>
</dbReference>
<evidence type="ECO:0000256" key="7">
    <source>
        <dbReference type="ARBA" id="ARBA00022679"/>
    </source>
</evidence>
<dbReference type="PROSITE" id="PS00792">
    <property type="entry name" value="DHPS_1"/>
    <property type="match status" value="1"/>
</dbReference>
<comment type="pathway">
    <text evidence="3 12">Cofactor biosynthesis; tetrahydrofolate biosynthesis; 7,8-dihydrofolate from 2-amino-4-hydroxy-6-hydroxymethyl-7,8-dihydropteridine diphosphate and 4-aminobenzoate: step 1/2.</text>
</comment>
<keyword evidence="7 12" id="KW-0808">Transferase</keyword>
<dbReference type="UniPathway" id="UPA00077">
    <property type="reaction ID" value="UER00156"/>
</dbReference>
<dbReference type="GO" id="GO:0005829">
    <property type="term" value="C:cytosol"/>
    <property type="evidence" value="ECO:0007669"/>
    <property type="project" value="TreeGrafter"/>
</dbReference>
<evidence type="ECO:0000256" key="5">
    <source>
        <dbReference type="ARBA" id="ARBA00012458"/>
    </source>
</evidence>
<dbReference type="EMBL" id="FQYR01000004">
    <property type="protein sequence ID" value="SHJ60333.1"/>
    <property type="molecule type" value="Genomic_DNA"/>
</dbReference>
<dbReference type="InterPro" id="IPR006390">
    <property type="entry name" value="DHP_synth_dom"/>
</dbReference>
<dbReference type="GO" id="GO:0004156">
    <property type="term" value="F:dihydropteroate synthase activity"/>
    <property type="evidence" value="ECO:0007669"/>
    <property type="project" value="UniProtKB-EC"/>
</dbReference>
<sequence length="280" mass="31056">MRWKTKSRVVDFTYRGMIMGILNVTPDSFSDGGKYVSVTDAVDHAVRMMQEGAEIIDIGGESTRPGAEPVNAIEEIQRVVPVVEAIRKMSKCLISIDTSKAAVAEAAIKAGADIVNDVTGLKGDVNMAKVCAQHDVGVVVMHMQGEPKTMQQNPSYENVVKEVKQFFEERYRTLTRLGINPLCLCFDPGIGFGKAMEHNLELLRRMKELHVQERPMLLGVSRKRMIGKALNLEAADSRDDGTLAITSLGREKGAVIHRVHAVKRNYEAMRMVEEIINFGE</sequence>
<accession>A0A1M6KMZ9</accession>
<evidence type="ECO:0000256" key="9">
    <source>
        <dbReference type="ARBA" id="ARBA00022842"/>
    </source>
</evidence>
<gene>
    <name evidence="14" type="ORF">SAMN02745181_2155</name>
</gene>
<keyword evidence="9 12" id="KW-0460">Magnesium</keyword>
<comment type="similarity">
    <text evidence="4 12">Belongs to the DHPS family.</text>
</comment>
<dbReference type="CDD" id="cd00739">
    <property type="entry name" value="DHPS"/>
    <property type="match status" value="1"/>
</dbReference>
<comment type="function">
    <text evidence="12">Catalyzes the condensation of para-aminobenzoate (pABA) with 6-hydroxymethyl-7,8-dihydropterin diphosphate (DHPt-PP) to form 7,8-dihydropteroate (H2Pte), the immediate precursor of folate derivatives.</text>
</comment>
<dbReference type="STRING" id="1123071.SAMN02745181_2155"/>
<dbReference type="FunCoup" id="A0A1M6KMZ9">
    <property type="interactions" value="441"/>
</dbReference>
<evidence type="ECO:0000256" key="10">
    <source>
        <dbReference type="ARBA" id="ARBA00022909"/>
    </source>
</evidence>
<dbReference type="InterPro" id="IPR000489">
    <property type="entry name" value="Pterin-binding_dom"/>
</dbReference>
<dbReference type="PROSITE" id="PS50972">
    <property type="entry name" value="PTERIN_BINDING"/>
    <property type="match status" value="1"/>
</dbReference>
<reference evidence="14 15" key="1">
    <citation type="submission" date="2016-11" db="EMBL/GenBank/DDBJ databases">
        <authorList>
            <person name="Jaros S."/>
            <person name="Januszkiewicz K."/>
            <person name="Wedrychowicz H."/>
        </authorList>
    </citation>
    <scope>NUCLEOTIDE SEQUENCE [LARGE SCALE GENOMIC DNA]</scope>
    <source>
        <strain evidence="14 15">DSM 18772</strain>
    </source>
</reference>
<proteinExistence type="inferred from homology"/>
<comment type="cofactor">
    <cofactor evidence="2 12">
        <name>Mg(2+)</name>
        <dbReference type="ChEBI" id="CHEBI:18420"/>
    </cofactor>
</comment>
<evidence type="ECO:0000256" key="4">
    <source>
        <dbReference type="ARBA" id="ARBA00009503"/>
    </source>
</evidence>
<evidence type="ECO:0000313" key="15">
    <source>
        <dbReference type="Proteomes" id="UP000184510"/>
    </source>
</evidence>
<dbReference type="PROSITE" id="PS00793">
    <property type="entry name" value="DHPS_2"/>
    <property type="match status" value="1"/>
</dbReference>